<gene>
    <name evidence="2" type="ORF">Q3O59_06950</name>
</gene>
<evidence type="ECO:0000256" key="1">
    <source>
        <dbReference type="SAM" id="SignalP"/>
    </source>
</evidence>
<feature type="chain" id="PRO_5046431292" evidence="1">
    <location>
        <begin position="20"/>
        <end position="146"/>
    </location>
</feature>
<evidence type="ECO:0000313" key="3">
    <source>
        <dbReference type="Proteomes" id="UP001236258"/>
    </source>
</evidence>
<dbReference type="EMBL" id="JAUZVY010000002">
    <property type="protein sequence ID" value="MDP4528769.1"/>
    <property type="molecule type" value="Genomic_DNA"/>
</dbReference>
<keyword evidence="1" id="KW-0732">Signal</keyword>
<comment type="caution">
    <text evidence="2">The sequence shown here is derived from an EMBL/GenBank/DDBJ whole genome shotgun (WGS) entry which is preliminary data.</text>
</comment>
<dbReference type="Proteomes" id="UP001236258">
    <property type="component" value="Unassembled WGS sequence"/>
</dbReference>
<organism evidence="2 3">
    <name type="scientific">Alkalimonas delamerensis</name>
    <dbReference type="NCBI Taxonomy" id="265981"/>
    <lineage>
        <taxon>Bacteria</taxon>
        <taxon>Pseudomonadati</taxon>
        <taxon>Pseudomonadota</taxon>
        <taxon>Gammaproteobacteria</taxon>
        <taxon>Alkalimonas</taxon>
    </lineage>
</organism>
<keyword evidence="3" id="KW-1185">Reference proteome</keyword>
<name>A0ABT9GP75_9GAMM</name>
<accession>A0ABT9GP75</accession>
<evidence type="ECO:0000313" key="2">
    <source>
        <dbReference type="EMBL" id="MDP4528769.1"/>
    </source>
</evidence>
<reference evidence="2 3" key="1">
    <citation type="submission" date="2023-08" db="EMBL/GenBank/DDBJ databases">
        <authorList>
            <person name="Joshi A."/>
            <person name="Thite S."/>
        </authorList>
    </citation>
    <scope>NUCLEOTIDE SEQUENCE [LARGE SCALE GENOMIC DNA]</scope>
    <source>
        <strain evidence="2 3">1E1</strain>
    </source>
</reference>
<proteinExistence type="predicted"/>
<sequence length="146" mass="16482">MYKILSFFLCAIWASFCSAISVSISEKAITIEEAEKLGFHRLVNGESDSWDDSWIIIIYPEVDLNGHKSSEVCLDIYENSEKLASSCTVMISSEIKGFNRSDIEVSKQRAVSVDVSITYGGVRYLIKNVVSLPGKDYESFKKRYNK</sequence>
<protein>
    <submittedName>
        <fullName evidence="2">Uncharacterized protein</fullName>
    </submittedName>
</protein>
<feature type="signal peptide" evidence="1">
    <location>
        <begin position="1"/>
        <end position="19"/>
    </location>
</feature>
<dbReference type="RefSeq" id="WP_305944879.1">
    <property type="nucleotide sequence ID" value="NZ_JAUZVY010000002.1"/>
</dbReference>